<name>A0A1G9XIA5_9FIRM</name>
<feature type="chain" id="PRO_5011535387" evidence="2">
    <location>
        <begin position="23"/>
        <end position="167"/>
    </location>
</feature>
<gene>
    <name evidence="4" type="ORF">SAMN05660299_01836</name>
</gene>
<evidence type="ECO:0000259" key="3">
    <source>
        <dbReference type="Pfam" id="PF07883"/>
    </source>
</evidence>
<reference evidence="4 5" key="1">
    <citation type="submission" date="2016-10" db="EMBL/GenBank/DDBJ databases">
        <authorList>
            <person name="de Groot N.N."/>
        </authorList>
    </citation>
    <scope>NUCLEOTIDE SEQUENCE [LARGE SCALE GENOMIC DNA]</scope>
    <source>
        <strain evidence="4 5">DSM 16981</strain>
    </source>
</reference>
<feature type="domain" description="Cupin type-2" evidence="3">
    <location>
        <begin position="80"/>
        <end position="149"/>
    </location>
</feature>
<dbReference type="InterPro" id="IPR013096">
    <property type="entry name" value="Cupin_2"/>
</dbReference>
<dbReference type="CDD" id="cd02221">
    <property type="entry name" value="cupin_TM1287-like"/>
    <property type="match status" value="1"/>
</dbReference>
<dbReference type="InterPro" id="IPR051610">
    <property type="entry name" value="GPI/OXD"/>
</dbReference>
<dbReference type="GO" id="GO:0046872">
    <property type="term" value="F:metal ion binding"/>
    <property type="evidence" value="ECO:0007669"/>
    <property type="project" value="UniProtKB-KW"/>
</dbReference>
<accession>A0A1G9XIA5</accession>
<dbReference type="InterPro" id="IPR011051">
    <property type="entry name" value="RmlC_Cupin_sf"/>
</dbReference>
<dbReference type="SUPFAM" id="SSF51182">
    <property type="entry name" value="RmlC-like cupins"/>
    <property type="match status" value="1"/>
</dbReference>
<evidence type="ECO:0000256" key="2">
    <source>
        <dbReference type="SAM" id="SignalP"/>
    </source>
</evidence>
<evidence type="ECO:0000313" key="4">
    <source>
        <dbReference type="EMBL" id="SDM96447.1"/>
    </source>
</evidence>
<keyword evidence="5" id="KW-1185">Reference proteome</keyword>
<dbReference type="InterPro" id="IPR014710">
    <property type="entry name" value="RmlC-like_jellyroll"/>
</dbReference>
<dbReference type="PANTHER" id="PTHR35848">
    <property type="entry name" value="OXALATE-BINDING PROTEIN"/>
    <property type="match status" value="1"/>
</dbReference>
<feature type="signal peptide" evidence="2">
    <location>
        <begin position="1"/>
        <end position="22"/>
    </location>
</feature>
<keyword evidence="2" id="KW-0732">Signal</keyword>
<dbReference type="Proteomes" id="UP000199309">
    <property type="component" value="Unassembled WGS sequence"/>
</dbReference>
<dbReference type="EMBL" id="FNHQ01000018">
    <property type="protein sequence ID" value="SDM96447.1"/>
    <property type="molecule type" value="Genomic_DNA"/>
</dbReference>
<proteinExistence type="predicted"/>
<dbReference type="Gene3D" id="2.60.120.10">
    <property type="entry name" value="Jelly Rolls"/>
    <property type="match status" value="1"/>
</dbReference>
<dbReference type="PANTHER" id="PTHR35848:SF6">
    <property type="entry name" value="CUPIN TYPE-2 DOMAIN-CONTAINING PROTEIN"/>
    <property type="match status" value="1"/>
</dbReference>
<keyword evidence="1" id="KW-0479">Metal-binding</keyword>
<dbReference type="Pfam" id="PF07883">
    <property type="entry name" value="Cupin_2"/>
    <property type="match status" value="1"/>
</dbReference>
<evidence type="ECO:0000256" key="1">
    <source>
        <dbReference type="ARBA" id="ARBA00022723"/>
    </source>
</evidence>
<dbReference type="OrthoDB" id="9797047at2"/>
<dbReference type="AlphaFoldDB" id="A0A1G9XIA5"/>
<organism evidence="4 5">
    <name type="scientific">Megasphaera paucivorans</name>
    <dbReference type="NCBI Taxonomy" id="349095"/>
    <lineage>
        <taxon>Bacteria</taxon>
        <taxon>Bacillati</taxon>
        <taxon>Bacillota</taxon>
        <taxon>Negativicutes</taxon>
        <taxon>Veillonellales</taxon>
        <taxon>Veillonellaceae</taxon>
        <taxon>Megasphaera</taxon>
    </lineage>
</organism>
<dbReference type="RefSeq" id="WP_091650935.1">
    <property type="nucleotide sequence ID" value="NZ_FNHQ01000018.1"/>
</dbReference>
<sequence length="167" mass="17897">MLKKSVVAITAFSIIAAGTAFAAAVPQKTSVAADEQCYKAEQLITLDKQKVAGGQGTLYGKFAFIRTAAAPEQAIKEIGWMTLKPGASIGSHKHYVNEDTYIIISGHGVFTDEKGVKTEVSKGDITIARPGQSHALANNSREPLVFLDVIAQNDSYQQNHPNAQPKK</sequence>
<evidence type="ECO:0000313" key="5">
    <source>
        <dbReference type="Proteomes" id="UP000199309"/>
    </source>
</evidence>
<protein>
    <submittedName>
        <fullName evidence="4">Cupin domain-containing protein</fullName>
    </submittedName>
</protein>
<dbReference type="STRING" id="349095.SAMN05660299_01836"/>